<dbReference type="AlphaFoldDB" id="A0A5A7SV54"/>
<dbReference type="OrthoDB" id="1934862at2759"/>
<reference evidence="1 2" key="1">
    <citation type="submission" date="2019-08" db="EMBL/GenBank/DDBJ databases">
        <title>Draft genome sequences of two oriental melons (Cucumis melo L. var makuwa).</title>
        <authorList>
            <person name="Kwon S.-Y."/>
        </authorList>
    </citation>
    <scope>NUCLEOTIDE SEQUENCE [LARGE SCALE GENOMIC DNA]</scope>
    <source>
        <strain evidence="2">cv. SW 3</strain>
        <tissue evidence="1">Leaf</tissue>
    </source>
</reference>
<dbReference type="Gene3D" id="2.40.70.10">
    <property type="entry name" value="Acid Proteases"/>
    <property type="match status" value="1"/>
</dbReference>
<name>A0A5A7SV54_CUCMM</name>
<organism evidence="1 2">
    <name type="scientific">Cucumis melo var. makuwa</name>
    <name type="common">Oriental melon</name>
    <dbReference type="NCBI Taxonomy" id="1194695"/>
    <lineage>
        <taxon>Eukaryota</taxon>
        <taxon>Viridiplantae</taxon>
        <taxon>Streptophyta</taxon>
        <taxon>Embryophyta</taxon>
        <taxon>Tracheophyta</taxon>
        <taxon>Spermatophyta</taxon>
        <taxon>Magnoliopsida</taxon>
        <taxon>eudicotyledons</taxon>
        <taxon>Gunneridae</taxon>
        <taxon>Pentapetalae</taxon>
        <taxon>rosids</taxon>
        <taxon>fabids</taxon>
        <taxon>Cucurbitales</taxon>
        <taxon>Cucurbitaceae</taxon>
        <taxon>Benincaseae</taxon>
        <taxon>Cucumis</taxon>
    </lineage>
</organism>
<accession>A0A5A7SV54</accession>
<dbReference type="Proteomes" id="UP000321393">
    <property type="component" value="Unassembled WGS sequence"/>
</dbReference>
<dbReference type="InterPro" id="IPR021109">
    <property type="entry name" value="Peptidase_aspartic_dom_sf"/>
</dbReference>
<dbReference type="Pfam" id="PF08284">
    <property type="entry name" value="RVP_2"/>
    <property type="match status" value="1"/>
</dbReference>
<protein>
    <submittedName>
        <fullName evidence="1">Ty3-gypsy retrotransposon protein</fullName>
    </submittedName>
</protein>
<comment type="caution">
    <text evidence="1">The sequence shown here is derived from an EMBL/GenBank/DDBJ whole genome shotgun (WGS) entry which is preliminary data.</text>
</comment>
<sequence length="116" mass="12867">MFVVVKDTEEFEIVEEEKVKKKELNRLEVKEDITTYVELSINSVVGLNDPGTMKVRGKLHDEDVVILIDCGATHNFVSEKLVKKLLIAIKEISHCGVISGSRAALQGKGICEKLEG</sequence>
<dbReference type="EMBL" id="SSTE01020357">
    <property type="protein sequence ID" value="KAA0034850.1"/>
    <property type="molecule type" value="Genomic_DNA"/>
</dbReference>
<proteinExistence type="predicted"/>
<gene>
    <name evidence="1" type="ORF">E6C27_scaffold515G00110</name>
</gene>
<evidence type="ECO:0000313" key="2">
    <source>
        <dbReference type="Proteomes" id="UP000321393"/>
    </source>
</evidence>
<evidence type="ECO:0000313" key="1">
    <source>
        <dbReference type="EMBL" id="KAA0034850.1"/>
    </source>
</evidence>